<evidence type="ECO:0000313" key="1">
    <source>
        <dbReference type="EMBL" id="KAI9904971.1"/>
    </source>
</evidence>
<organism evidence="1 2">
    <name type="scientific">Trichothecium roseum</name>
    <dbReference type="NCBI Taxonomy" id="47278"/>
    <lineage>
        <taxon>Eukaryota</taxon>
        <taxon>Fungi</taxon>
        <taxon>Dikarya</taxon>
        <taxon>Ascomycota</taxon>
        <taxon>Pezizomycotina</taxon>
        <taxon>Sordariomycetes</taxon>
        <taxon>Hypocreomycetidae</taxon>
        <taxon>Hypocreales</taxon>
        <taxon>Hypocreales incertae sedis</taxon>
        <taxon>Trichothecium</taxon>
    </lineage>
</organism>
<reference evidence="1" key="1">
    <citation type="submission" date="2022-10" db="EMBL/GenBank/DDBJ databases">
        <title>Complete Genome of Trichothecium roseum strain YXFP-22015, a Plant Pathogen Isolated from Citrus.</title>
        <authorList>
            <person name="Wang Y."/>
            <person name="Zhu L."/>
        </authorList>
    </citation>
    <scope>NUCLEOTIDE SEQUENCE</scope>
    <source>
        <strain evidence="1">YXFP-22015</strain>
    </source>
</reference>
<name>A0ACC0VGF3_9HYPO</name>
<dbReference type="Proteomes" id="UP001163324">
    <property type="component" value="Chromosome 1"/>
</dbReference>
<accession>A0ACC0VGF3</accession>
<comment type="caution">
    <text evidence="1">The sequence shown here is derived from an EMBL/GenBank/DDBJ whole genome shotgun (WGS) entry which is preliminary data.</text>
</comment>
<protein>
    <submittedName>
        <fullName evidence="1">Uncharacterized protein</fullName>
    </submittedName>
</protein>
<evidence type="ECO:0000313" key="2">
    <source>
        <dbReference type="Proteomes" id="UP001163324"/>
    </source>
</evidence>
<proteinExistence type="predicted"/>
<keyword evidence="2" id="KW-1185">Reference proteome</keyword>
<dbReference type="EMBL" id="CM047940">
    <property type="protein sequence ID" value="KAI9904971.1"/>
    <property type="molecule type" value="Genomic_DNA"/>
</dbReference>
<gene>
    <name evidence="1" type="ORF">N3K66_001500</name>
</gene>
<sequence length="1613" mass="178089">MEKAQAASDAVDRQKEVLRGLEGQSPESQLLEANKLFAALLEEAGQPKSVSGNAYVRLCGFVESCAGWPGSETLRSWALSEDVGRRLFAFYLDWSGEEQNRGMKLVLELMVLLRKTNPDQEAAGAQAREMLHHLLSIIVGKSTKPATKSAMKTLEHFLQKKAFSLEEVRDTYALIEKLDAAADDLTVWESFFSCIFHWLQARFVSPTAGKLFVSFWRNIRQHGKGKSMALGPAQLRQWLLNYLEEDPTSLELIQNYIFENLFKSERAESLEFLRLMNQHEVTTGRNEELSSVSMLQLSALEAGKKFALVEEPALSPDESTEKTRDSVILHSQIVGNVLGHPDHEVRTLAFSLLVTSSSSTRPYSPAALALLRRHMSSFFAEPDAKFRNDVLSKARDMYRRVRGSICILKRSIPRVRAKAAKLATPNRQPPTQSQQPIFHKTKLIALPEAQLVGCLDDHERFLRWYIRFLLKQLIPTAAYQRQFASMKALLAILKSEGREGKTWETTDDQVLFFDLFDGIWLKALFDLTMNRFDDIRDLASTSLKIFYSDTRYRNFSLSGTRTEGSPGAELTDLSVRANELARRTARADHSDGAARVAQLLYRFTTEEEHRRSFLEGLVQKLEQKLVRAEADLGRAVLDAPLHGDFAALCFTWQVVAEKKFSATELEAMNSIQDRLVKCCERVWDAVKSILCDDSPEGHLPQDLEDMAGLDTKDVLSYSFRSVHEASNLMKALVVTIRNKREGAVIPSYDVFSRVGNLSYQQLVNLRHRGAFTTVSATFATCCQLAKHLESQGDEPLLRTWYKGTMDAIFAQTSTTRRSAGIPSLMTGILTANGEDPAFDDVMARLMEIAQIEARVSQTDGSSLPQVHAYNCLKDIFKNSLLASQGNKVERFLPQCLELAANGLRSEVWAIRNCGLLFLRSLSNCLFGSHESKSTIEAGWDGKANRIAYHRYPSLPGVLVNLLKAGGQQMMEVTTMATTITTSAGAEAVFPALDIVRRAGPPDMMRGELQGHIATYLASPVWHVREMAARTLCSCLLDEQWLVSVDALLIQALADESPNANNRAHGVLLVLKFVFERLGEVAPELISNCLENLITLLKKSDIAAKFRDCPDVLAALWEVASLILLSQISRRLPLASFEGDFSDPRGGNTCTSALLNIQELRYQIISTSQGPDAAPQIVQLFGSSKKHDSNAWVNALETMGPGEDGDDKLFPSSPRRSLSFWYELDLNLALGSDARDVQTASLERLAATLDRLLADEAVVKELQPELFKKLLARFSALYLNPSLVNAITRVSGCIMAVLHLHDALPETACQTWGEMMANAGQDSKSFDSRFAAAESMCSFFTAIGGNQHAKSDSRVAGLVALYDALNDDDDEVRTVASRAASRILGRALVPPEAAVHLLSWLGDTFSASAHFNTLAIHRVVAGHGIGTGTSNPSGGYGKEEGVVDPWAPAAEQLDVALRDDDSLFQQEKQNLFRDDVRETLNWLSVVAAQHLNQSSEGQGEGKDDATLTAWDTWLRGGLARFIPLISDDEGPDGPDAPLGWSNNQDALVVCGRIVHSVMYLAANGKASKELAALWDAFGAAAAARAPGGGSMALERLRMAVTYAEDGVTMTSMET</sequence>